<feature type="region of interest" description="Disordered" evidence="1">
    <location>
        <begin position="24"/>
        <end position="55"/>
    </location>
</feature>
<organism evidence="2 3">
    <name type="scientific">Paspalum notatum var. saurae</name>
    <dbReference type="NCBI Taxonomy" id="547442"/>
    <lineage>
        <taxon>Eukaryota</taxon>
        <taxon>Viridiplantae</taxon>
        <taxon>Streptophyta</taxon>
        <taxon>Embryophyta</taxon>
        <taxon>Tracheophyta</taxon>
        <taxon>Spermatophyta</taxon>
        <taxon>Magnoliopsida</taxon>
        <taxon>Liliopsida</taxon>
        <taxon>Poales</taxon>
        <taxon>Poaceae</taxon>
        <taxon>PACMAD clade</taxon>
        <taxon>Panicoideae</taxon>
        <taxon>Andropogonodae</taxon>
        <taxon>Paspaleae</taxon>
        <taxon>Paspalinae</taxon>
        <taxon>Paspalum</taxon>
    </lineage>
</organism>
<feature type="region of interest" description="Disordered" evidence="1">
    <location>
        <begin position="79"/>
        <end position="101"/>
    </location>
</feature>
<feature type="compositionally biased region" description="Basic and acidic residues" evidence="1">
    <location>
        <begin position="79"/>
        <end position="89"/>
    </location>
</feature>
<keyword evidence="3" id="KW-1185">Reference proteome</keyword>
<feature type="compositionally biased region" description="Pro residues" evidence="1">
    <location>
        <begin position="36"/>
        <end position="49"/>
    </location>
</feature>
<evidence type="ECO:0000313" key="3">
    <source>
        <dbReference type="Proteomes" id="UP001341281"/>
    </source>
</evidence>
<accession>A0AAQ3SZL0</accession>
<dbReference type="AlphaFoldDB" id="A0AAQ3SZL0"/>
<dbReference type="Proteomes" id="UP001341281">
    <property type="component" value="Chromosome 03"/>
</dbReference>
<sequence length="101" mass="11479">MAWLKFFGPDIPDQPSGMWVNLGCAEDPEDAIASPPWSPPPPRQSPTPERPAKKRRVEAMLADDEECWRSYENTHKTAENMPRIKDGVHWSKWPGRPTKAA</sequence>
<gene>
    <name evidence="2" type="ORF">U9M48_013494</name>
</gene>
<name>A0AAQ3SZL0_PASNO</name>
<evidence type="ECO:0000313" key="2">
    <source>
        <dbReference type="EMBL" id="WVZ63900.1"/>
    </source>
</evidence>
<evidence type="ECO:0000256" key="1">
    <source>
        <dbReference type="SAM" id="MobiDB-lite"/>
    </source>
</evidence>
<protein>
    <submittedName>
        <fullName evidence="2">Uncharacterized protein</fullName>
    </submittedName>
</protein>
<dbReference type="EMBL" id="CP144747">
    <property type="protein sequence ID" value="WVZ63900.1"/>
    <property type="molecule type" value="Genomic_DNA"/>
</dbReference>
<reference evidence="2 3" key="1">
    <citation type="submission" date="2024-02" db="EMBL/GenBank/DDBJ databases">
        <title>High-quality chromosome-scale genome assembly of Pensacola bahiagrass (Paspalum notatum Flugge var. saurae).</title>
        <authorList>
            <person name="Vega J.M."/>
            <person name="Podio M."/>
            <person name="Orjuela J."/>
            <person name="Siena L.A."/>
            <person name="Pessino S.C."/>
            <person name="Combes M.C."/>
            <person name="Mariac C."/>
            <person name="Albertini E."/>
            <person name="Pupilli F."/>
            <person name="Ortiz J.P.A."/>
            <person name="Leblanc O."/>
        </authorList>
    </citation>
    <scope>NUCLEOTIDE SEQUENCE [LARGE SCALE GENOMIC DNA]</scope>
    <source>
        <strain evidence="2">R1</strain>
        <tissue evidence="2">Leaf</tissue>
    </source>
</reference>
<proteinExistence type="predicted"/>